<reference evidence="1" key="1">
    <citation type="journal article" date="2012" name="Nature">
        <title>The tomato genome sequence provides insights into fleshy fruit evolution.</title>
        <authorList>
            <consortium name="Tomato Genome Consortium"/>
        </authorList>
    </citation>
    <scope>NUCLEOTIDE SEQUENCE [LARGE SCALE GENOMIC DNA]</scope>
    <source>
        <strain evidence="1">cv. Heinz 1706</strain>
    </source>
</reference>
<dbReference type="AlphaFoldDB" id="A0A3Q7EQD1"/>
<dbReference type="Gramene" id="Solyc01g103770.3.1">
    <property type="protein sequence ID" value="Solyc01g103770.3.1.1"/>
    <property type="gene ID" value="Solyc01g103770.3"/>
</dbReference>
<sequence length="101" mass="11440">MATVGFRLQIIPYPGYTGCVLRGRGGANLSCFSEDLRAKHLITPWCTFSMQSRKLDHYSQVTIDFSFIIRNLSLECIDFIVNIAVEPHKRVAYTLISLANE</sequence>
<accession>A0A3Q7EQD1</accession>
<proteinExistence type="predicted"/>
<organism evidence="1">
    <name type="scientific">Solanum lycopersicum</name>
    <name type="common">Tomato</name>
    <name type="synonym">Lycopersicon esculentum</name>
    <dbReference type="NCBI Taxonomy" id="4081"/>
    <lineage>
        <taxon>Eukaryota</taxon>
        <taxon>Viridiplantae</taxon>
        <taxon>Streptophyta</taxon>
        <taxon>Embryophyta</taxon>
        <taxon>Tracheophyta</taxon>
        <taxon>Spermatophyta</taxon>
        <taxon>Magnoliopsida</taxon>
        <taxon>eudicotyledons</taxon>
        <taxon>Gunneridae</taxon>
        <taxon>Pentapetalae</taxon>
        <taxon>asterids</taxon>
        <taxon>lamiids</taxon>
        <taxon>Solanales</taxon>
        <taxon>Solanaceae</taxon>
        <taxon>Solanoideae</taxon>
        <taxon>Solaneae</taxon>
        <taxon>Solanum</taxon>
        <taxon>Solanum subgen. Lycopersicon</taxon>
    </lineage>
</organism>
<name>A0A3Q7EQD1_SOLLC</name>
<reference evidence="1" key="2">
    <citation type="submission" date="2019-01" db="UniProtKB">
        <authorList>
            <consortium name="EnsemblPlants"/>
        </authorList>
    </citation>
    <scope>IDENTIFICATION</scope>
    <source>
        <strain evidence="1">cv. Heinz 1706</strain>
    </source>
</reference>
<protein>
    <submittedName>
        <fullName evidence="1">Uncharacterized protein</fullName>
    </submittedName>
</protein>
<dbReference type="InParanoid" id="A0A3Q7EQD1"/>
<dbReference type="Proteomes" id="UP000004994">
    <property type="component" value="Chromosome 1"/>
</dbReference>
<keyword evidence="2" id="KW-1185">Reference proteome</keyword>
<evidence type="ECO:0000313" key="2">
    <source>
        <dbReference type="Proteomes" id="UP000004994"/>
    </source>
</evidence>
<dbReference type="EnsemblPlants" id="Solyc01g103770.3.1">
    <property type="protein sequence ID" value="Solyc01g103770.3.1.1"/>
    <property type="gene ID" value="Solyc01g103770.3"/>
</dbReference>
<evidence type="ECO:0000313" key="1">
    <source>
        <dbReference type="EnsemblPlants" id="Solyc01g103770.3.1.1"/>
    </source>
</evidence>